<evidence type="ECO:0000313" key="2">
    <source>
        <dbReference type="Proteomes" id="UP000599391"/>
    </source>
</evidence>
<comment type="caution">
    <text evidence="1">The sequence shown here is derived from an EMBL/GenBank/DDBJ whole genome shotgun (WGS) entry which is preliminary data.</text>
</comment>
<dbReference type="Proteomes" id="UP000599391">
    <property type="component" value="Unassembled WGS sequence"/>
</dbReference>
<organism evidence="1 2">
    <name type="scientific">Atlanticothrix silvestris CENA357</name>
    <dbReference type="NCBI Taxonomy" id="1725252"/>
    <lineage>
        <taxon>Bacteria</taxon>
        <taxon>Bacillati</taxon>
        <taxon>Cyanobacteriota</taxon>
        <taxon>Cyanophyceae</taxon>
        <taxon>Nostocales</taxon>
        <taxon>Nodulariaceae</taxon>
        <taxon>Atlanticothrix</taxon>
        <taxon>Atlanticothrix silvestris</taxon>
    </lineage>
</organism>
<dbReference type="InterPro" id="IPR040871">
    <property type="entry name" value="HopA1"/>
</dbReference>
<protein>
    <submittedName>
        <fullName evidence="1">Uncharacterized protein</fullName>
    </submittedName>
</protein>
<keyword evidence="2" id="KW-1185">Reference proteome</keyword>
<proteinExistence type="predicted"/>
<dbReference type="AlphaFoldDB" id="A0A8J7HMJ3"/>
<reference evidence="1 2" key="1">
    <citation type="journal article" date="2021" name="Int. J. Syst. Evol. Microbiol.">
        <title>Amazonocrinis nigriterrae gen. nov., sp. nov., Atlanticothrix silvestris gen. nov., sp. nov. and Dendronalium phyllosphericum gen. nov., sp. nov., nostocacean cyanobacteria from Brazilian environments.</title>
        <authorList>
            <person name="Alvarenga D.O."/>
            <person name="Andreote A.P.D."/>
            <person name="Branco L.H.Z."/>
            <person name="Delbaje E."/>
            <person name="Cruz R.B."/>
            <person name="Varani A.M."/>
            <person name="Fiore M.F."/>
        </authorList>
    </citation>
    <scope>NUCLEOTIDE SEQUENCE [LARGE SCALE GENOMIC DNA]</scope>
    <source>
        <strain evidence="1 2">CENA357</strain>
    </source>
</reference>
<accession>A0A8J7HMJ3</accession>
<gene>
    <name evidence="1" type="ORF">I8751_22290</name>
</gene>
<dbReference type="Pfam" id="PF17914">
    <property type="entry name" value="HopA1"/>
    <property type="match status" value="1"/>
</dbReference>
<name>A0A8J7HMJ3_9CYAN</name>
<dbReference type="RefSeq" id="WP_214441254.1">
    <property type="nucleotide sequence ID" value="NZ_JAECZB010000090.1"/>
</dbReference>
<dbReference type="EMBL" id="JAECZB010000090">
    <property type="protein sequence ID" value="MBH8555025.1"/>
    <property type="molecule type" value="Genomic_DNA"/>
</dbReference>
<sequence>MQLLETGLTGQLLDVLQDIAHKIEIKSDFSIHHPDYKPLELPFEAVERFQKMPNQMQKKYLSLQLRSFLYGIYYNGSMQSTLALDGEGNGLPLDLENNTVLGVDVGFYKRLHESNFGEGYFDSGWSVIKEESDASLAVTKGGLRLHIQRNKHLQSTEVAVVVGDSVAIKMPKNRVQNGFYMAVGNAGFSHIEDVKIQPVTVRIYINITPEGAVAVMGSLTQRLNELAIPFSFKVLYNPKEYQRYDSGVLYFDKRDYEVVRKVLKTVYQEHQLHFKSEIPLFTKQLAPGLGLAEEPDQKFAVQESFGMNRCQIVANGLLEAWYQGNESIEGRMQAIIEQFSALEIDLERVYLNANSEDIYKLLN</sequence>
<evidence type="ECO:0000313" key="1">
    <source>
        <dbReference type="EMBL" id="MBH8555025.1"/>
    </source>
</evidence>